<dbReference type="OrthoDB" id="199953at2"/>
<dbReference type="Gene3D" id="3.20.20.70">
    <property type="entry name" value="Aldolase class I"/>
    <property type="match status" value="1"/>
</dbReference>
<dbReference type="SUPFAM" id="SSF51569">
    <property type="entry name" value="Aldolase"/>
    <property type="match status" value="1"/>
</dbReference>
<feature type="binding site" evidence="5">
    <location>
        <position position="46"/>
    </location>
    <ligand>
        <name>pyruvate</name>
        <dbReference type="ChEBI" id="CHEBI:15361"/>
    </ligand>
</feature>
<reference evidence="7" key="1">
    <citation type="submission" date="2017-01" db="EMBL/GenBank/DDBJ databases">
        <title>Genome Analysis of Deinococcus marmoris KOPRI26562.</title>
        <authorList>
            <person name="Kim J.H."/>
            <person name="Oh H.-M."/>
        </authorList>
    </citation>
    <scope>NUCLEOTIDE SEQUENCE [LARGE SCALE GENOMIC DNA]</scope>
    <source>
        <strain evidence="7">PAMC 26633</strain>
    </source>
</reference>
<accession>A0A226WLQ1</accession>
<dbReference type="PRINTS" id="PR00146">
    <property type="entry name" value="DHPICSNTHASE"/>
</dbReference>
<dbReference type="RefSeq" id="WP_089166316.1">
    <property type="nucleotide sequence ID" value="NZ_MTHB01000298.1"/>
</dbReference>
<evidence type="ECO:0000256" key="3">
    <source>
        <dbReference type="PIRNR" id="PIRNR001365"/>
    </source>
</evidence>
<dbReference type="CDD" id="cd00408">
    <property type="entry name" value="DHDPS-like"/>
    <property type="match status" value="1"/>
</dbReference>
<organism evidence="6 7">
    <name type="scientific">Caballeronia sordidicola</name>
    <name type="common">Burkholderia sordidicola</name>
    <dbReference type="NCBI Taxonomy" id="196367"/>
    <lineage>
        <taxon>Bacteria</taxon>
        <taxon>Pseudomonadati</taxon>
        <taxon>Pseudomonadota</taxon>
        <taxon>Betaproteobacteria</taxon>
        <taxon>Burkholderiales</taxon>
        <taxon>Burkholderiaceae</taxon>
        <taxon>Caballeronia</taxon>
    </lineage>
</organism>
<evidence type="ECO:0000256" key="2">
    <source>
        <dbReference type="ARBA" id="ARBA00023239"/>
    </source>
</evidence>
<evidence type="ECO:0000313" key="7">
    <source>
        <dbReference type="Proteomes" id="UP000214720"/>
    </source>
</evidence>
<evidence type="ECO:0000313" key="6">
    <source>
        <dbReference type="EMBL" id="OXC71760.1"/>
    </source>
</evidence>
<dbReference type="PANTHER" id="PTHR12128">
    <property type="entry name" value="DIHYDRODIPICOLINATE SYNTHASE"/>
    <property type="match status" value="1"/>
</dbReference>
<dbReference type="InterPro" id="IPR013785">
    <property type="entry name" value="Aldolase_TIM"/>
</dbReference>
<dbReference type="GO" id="GO:0005829">
    <property type="term" value="C:cytosol"/>
    <property type="evidence" value="ECO:0007669"/>
    <property type="project" value="TreeGrafter"/>
</dbReference>
<proteinExistence type="inferred from homology"/>
<name>A0A226WLQ1_CABSO</name>
<dbReference type="PANTHER" id="PTHR12128:SF66">
    <property type="entry name" value="4-HYDROXY-2-OXOGLUTARATE ALDOLASE, MITOCHONDRIAL"/>
    <property type="match status" value="1"/>
</dbReference>
<dbReference type="AlphaFoldDB" id="A0A226WLQ1"/>
<gene>
    <name evidence="6" type="ORF">BSU04_45410</name>
</gene>
<dbReference type="EMBL" id="MTHB01000298">
    <property type="protein sequence ID" value="OXC71760.1"/>
    <property type="molecule type" value="Genomic_DNA"/>
</dbReference>
<feature type="active site" description="Proton donor/acceptor" evidence="4">
    <location>
        <position position="135"/>
    </location>
</feature>
<dbReference type="Proteomes" id="UP000214720">
    <property type="component" value="Unassembled WGS sequence"/>
</dbReference>
<dbReference type="InterPro" id="IPR002220">
    <property type="entry name" value="DapA-like"/>
</dbReference>
<comment type="caution">
    <text evidence="6">The sequence shown here is derived from an EMBL/GenBank/DDBJ whole genome shotgun (WGS) entry which is preliminary data.</text>
</comment>
<feature type="binding site" evidence="5">
    <location>
        <position position="205"/>
    </location>
    <ligand>
        <name>pyruvate</name>
        <dbReference type="ChEBI" id="CHEBI:15361"/>
    </ligand>
</feature>
<dbReference type="Pfam" id="PF00701">
    <property type="entry name" value="DHDPS"/>
    <property type="match status" value="1"/>
</dbReference>
<feature type="active site" description="Schiff-base intermediate with substrate" evidence="4">
    <location>
        <position position="163"/>
    </location>
</feature>
<evidence type="ECO:0000256" key="4">
    <source>
        <dbReference type="PIRSR" id="PIRSR001365-1"/>
    </source>
</evidence>
<evidence type="ECO:0000256" key="5">
    <source>
        <dbReference type="PIRSR" id="PIRSR001365-2"/>
    </source>
</evidence>
<sequence length="292" mass="31816">MQFKGILPALVTPFDASGAVDHDMLASILEYQLKAGVSGFVPLGSTGEYYALTNEERRAVLKTVREVVGTRGHLIAGANGSCTREVIEQVKQTRDAGYTNVLIAPPYYALPSQEELIGHYEAILAAVPDVDVMLYNYPVRTNVEVGYGVLDAFKDNPRVVGIKESAGNLLRAIEIGGKYKDHYQLSCGSDDQALDFFLWGASSWICGPANCFATQVVDFYNKFSAGDIRGAQDVMRSLFPVMASMEAGKFIQKVKYGCELAGFKVGIARMPLQPLTDAEKAEFRAVFEASQA</sequence>
<dbReference type="PIRSF" id="PIRSF001365">
    <property type="entry name" value="DHDPS"/>
    <property type="match status" value="1"/>
</dbReference>
<comment type="similarity">
    <text evidence="1 3">Belongs to the DapA family.</text>
</comment>
<evidence type="ECO:0000256" key="1">
    <source>
        <dbReference type="ARBA" id="ARBA00007592"/>
    </source>
</evidence>
<dbReference type="GO" id="GO:0008840">
    <property type="term" value="F:4-hydroxy-tetrahydrodipicolinate synthase activity"/>
    <property type="evidence" value="ECO:0007669"/>
    <property type="project" value="TreeGrafter"/>
</dbReference>
<dbReference type="SMART" id="SM01130">
    <property type="entry name" value="DHDPS"/>
    <property type="match status" value="1"/>
</dbReference>
<protein>
    <submittedName>
        <fullName evidence="6">4-hydroxy-tetrahydrodipicolinate synthase</fullName>
    </submittedName>
</protein>
<keyword evidence="2 3" id="KW-0456">Lyase</keyword>